<keyword evidence="17" id="KW-1185">Reference proteome</keyword>
<organism evidence="15 16">
    <name type="scientific">Pseudoduganella buxea</name>
    <dbReference type="NCBI Taxonomy" id="1949069"/>
    <lineage>
        <taxon>Bacteria</taxon>
        <taxon>Pseudomonadati</taxon>
        <taxon>Pseudomonadota</taxon>
        <taxon>Betaproteobacteria</taxon>
        <taxon>Burkholderiales</taxon>
        <taxon>Oxalobacteraceae</taxon>
        <taxon>Telluria group</taxon>
        <taxon>Pseudoduganella</taxon>
    </lineage>
</organism>
<dbReference type="SUPFAM" id="SSF47384">
    <property type="entry name" value="Homodimeric domain of signal transducing histidine kinase"/>
    <property type="match status" value="1"/>
</dbReference>
<dbReference type="InterPro" id="IPR003661">
    <property type="entry name" value="HisK_dim/P_dom"/>
</dbReference>
<dbReference type="PROSITE" id="PS50113">
    <property type="entry name" value="PAC"/>
    <property type="match status" value="3"/>
</dbReference>
<name>A0A6I3T1P6_9BURK</name>
<dbReference type="SMART" id="SM00388">
    <property type="entry name" value="HisKA"/>
    <property type="match status" value="1"/>
</dbReference>
<dbReference type="EC" id="2.7.13.3" evidence="3"/>
<dbReference type="InterPro" id="IPR000700">
    <property type="entry name" value="PAS-assoc_C"/>
</dbReference>
<dbReference type="SUPFAM" id="SSF55785">
    <property type="entry name" value="PYP-like sensor domain (PAS domain)"/>
    <property type="match status" value="4"/>
</dbReference>
<dbReference type="InterPro" id="IPR005467">
    <property type="entry name" value="His_kinase_dom"/>
</dbReference>
<evidence type="ECO:0000256" key="4">
    <source>
        <dbReference type="ARBA" id="ARBA00022553"/>
    </source>
</evidence>
<evidence type="ECO:0000256" key="3">
    <source>
        <dbReference type="ARBA" id="ARBA00012438"/>
    </source>
</evidence>
<dbReference type="InterPro" id="IPR001789">
    <property type="entry name" value="Sig_transdc_resp-reg_receiver"/>
</dbReference>
<keyword evidence="8" id="KW-0472">Membrane</keyword>
<evidence type="ECO:0000256" key="9">
    <source>
        <dbReference type="PROSITE-ProRule" id="PRU00169"/>
    </source>
</evidence>
<dbReference type="Pfam" id="PF08447">
    <property type="entry name" value="PAS_3"/>
    <property type="match status" value="2"/>
</dbReference>
<dbReference type="InterPro" id="IPR036097">
    <property type="entry name" value="HisK_dim/P_sf"/>
</dbReference>
<dbReference type="Gene3D" id="3.40.50.2300">
    <property type="match status" value="1"/>
</dbReference>
<dbReference type="InterPro" id="IPR036890">
    <property type="entry name" value="HATPase_C_sf"/>
</dbReference>
<dbReference type="PROSITE" id="PS50109">
    <property type="entry name" value="HIS_KIN"/>
    <property type="match status" value="1"/>
</dbReference>
<evidence type="ECO:0000256" key="2">
    <source>
        <dbReference type="ARBA" id="ARBA00004429"/>
    </source>
</evidence>
<evidence type="ECO:0000259" key="13">
    <source>
        <dbReference type="PROSITE" id="PS50113"/>
    </source>
</evidence>
<dbReference type="FunFam" id="1.10.287.130:FF:000001">
    <property type="entry name" value="Two-component sensor histidine kinase"/>
    <property type="match status" value="1"/>
</dbReference>
<keyword evidence="7" id="KW-0902">Two-component regulatory system</keyword>
<dbReference type="InterPro" id="IPR001610">
    <property type="entry name" value="PAC"/>
</dbReference>
<evidence type="ECO:0000313" key="17">
    <source>
        <dbReference type="Proteomes" id="UP000622638"/>
    </source>
</evidence>
<dbReference type="SUPFAM" id="SSF52172">
    <property type="entry name" value="CheY-like"/>
    <property type="match status" value="1"/>
</dbReference>
<evidence type="ECO:0000256" key="1">
    <source>
        <dbReference type="ARBA" id="ARBA00000085"/>
    </source>
</evidence>
<comment type="catalytic activity">
    <reaction evidence="1">
        <text>ATP + protein L-histidine = ADP + protein N-phospho-L-histidine.</text>
        <dbReference type="EC" id="2.7.13.3"/>
    </reaction>
</comment>
<dbReference type="SMART" id="SM00387">
    <property type="entry name" value="HATPase_c"/>
    <property type="match status" value="1"/>
</dbReference>
<dbReference type="EMBL" id="BMKG01000023">
    <property type="protein sequence ID" value="GGC17563.1"/>
    <property type="molecule type" value="Genomic_DNA"/>
</dbReference>
<dbReference type="Gene3D" id="1.10.287.130">
    <property type="match status" value="1"/>
</dbReference>
<feature type="domain" description="PAS" evidence="12">
    <location>
        <begin position="168"/>
        <end position="243"/>
    </location>
</feature>
<reference evidence="17" key="2">
    <citation type="journal article" date="2019" name="Int. J. Syst. Evol. Microbiol.">
        <title>The Global Catalogue of Microorganisms (GCM) 10K type strain sequencing project: providing services to taxonomists for standard genome sequencing and annotation.</title>
        <authorList>
            <consortium name="The Broad Institute Genomics Platform"/>
            <consortium name="The Broad Institute Genome Sequencing Center for Infectious Disease"/>
            <person name="Wu L."/>
            <person name="Ma J."/>
        </authorList>
    </citation>
    <scope>NUCLEOTIDE SEQUENCE [LARGE SCALE GENOMIC DNA]</scope>
    <source>
        <strain evidence="17">CGMCC 1.15931</strain>
    </source>
</reference>
<keyword evidence="5" id="KW-0808">Transferase</keyword>
<dbReference type="FunFam" id="3.30.565.10:FF:000006">
    <property type="entry name" value="Sensor histidine kinase WalK"/>
    <property type="match status" value="1"/>
</dbReference>
<dbReference type="GO" id="GO:0009927">
    <property type="term" value="F:histidine phosphotransfer kinase activity"/>
    <property type="evidence" value="ECO:0007669"/>
    <property type="project" value="TreeGrafter"/>
</dbReference>
<dbReference type="AlphaFoldDB" id="A0A6I3T1P6"/>
<evidence type="ECO:0000256" key="7">
    <source>
        <dbReference type="ARBA" id="ARBA00023012"/>
    </source>
</evidence>
<dbReference type="NCBIfam" id="TIGR00229">
    <property type="entry name" value="sensory_box"/>
    <property type="match status" value="1"/>
</dbReference>
<dbReference type="Pfam" id="PF08448">
    <property type="entry name" value="PAS_4"/>
    <property type="match status" value="2"/>
</dbReference>
<dbReference type="GO" id="GO:0000155">
    <property type="term" value="F:phosphorelay sensor kinase activity"/>
    <property type="evidence" value="ECO:0007669"/>
    <property type="project" value="InterPro"/>
</dbReference>
<dbReference type="InterPro" id="IPR000014">
    <property type="entry name" value="PAS"/>
</dbReference>
<feature type="modified residue" description="4-aspartylphosphate" evidence="9">
    <location>
        <position position="877"/>
    </location>
</feature>
<feature type="domain" description="PAS" evidence="12">
    <location>
        <begin position="450"/>
        <end position="520"/>
    </location>
</feature>
<comment type="subcellular location">
    <subcellularLocation>
        <location evidence="2">Cell inner membrane</location>
        <topology evidence="2">Multi-pass membrane protein</topology>
    </subcellularLocation>
</comment>
<evidence type="ECO:0000313" key="15">
    <source>
        <dbReference type="EMBL" id="MTV55478.1"/>
    </source>
</evidence>
<evidence type="ECO:0000313" key="14">
    <source>
        <dbReference type="EMBL" id="GGC17563.1"/>
    </source>
</evidence>
<evidence type="ECO:0000256" key="6">
    <source>
        <dbReference type="ARBA" id="ARBA00022777"/>
    </source>
</evidence>
<evidence type="ECO:0000313" key="16">
    <source>
        <dbReference type="Proteomes" id="UP000430634"/>
    </source>
</evidence>
<evidence type="ECO:0000259" key="12">
    <source>
        <dbReference type="PROSITE" id="PS50112"/>
    </source>
</evidence>
<sequence>MPTTQDEQAFLNNGGILGARTAAFDWVGHPLGPTAGWSPSLRTALGIVLGSSFPMFLAWSEDLYLFFNDAYQPVLGDRVGDALGRSLPQVWPEVWDTIGPIVRGALAGESFFFESFPVTLERHGYPEQAWFTFSYSPVRDEGGKVLGLICMVVEDTEKVRALERHKQAEERLALSLEASGNIGTWSVDLETGATFVDERFARLFQVDAAQASAGTELDRFTSMIHDDDRARVLDAIDTAIRHETLYDIEYRIPQLSGLDAWVNARGKVFADPVTGRRRFAGVAVDISARKDAERARIESERIAVAASGRAEENSRRLDVLLDAAPVGIVYVDTSGRLLIANASNRAIWGEHLPTAGIDDYAAWQGWWPPGGPGAGQRLGFDEWPMARVLRGEATAGAIVEIEPFGQPGVRKTILIRAAAIRNEHGIVIGAVGANMDISAQVTAEKALQESERKFRTIANVIPQMVWSANADGVNDYMNSRWQSFTGVPIEQLAGDGWRPYVHPDDLPGIDAAWRRSLADGSAFEVEHRLAHHGGQQRWVLNRALPVRDDDGRITRWMGTLTDVHDQKVSEEELKAAARRKDEFLAMLAHELRNPLAPISNAAQLLTLAATDPARVRQSSAVITRQVRHMTDLVDDLLDVSRVTRGLVELDRQQVDIKSVVANAVEQARPLIEARRHALDLHMEPVPGWVIGDRTRLVQIVANILNNAAKYTPQGGRIGLAVGVEEGQVRIAITDSGIGISQELLPHVFELFTQAERTPDRSQGGLGLGLALVHSLVQLHHGHVQACSKGRDQGSTFIVTLPLAPGAQLPAAPESHAIGGGAQAGASRSVLVVDDNLDAAQSLAEVLRSLGHEARTAATPTEALASAASDWPQVFILDIGLPEIDGYQLARRLRALPGAGPALYLALTGYGQAHDRVLSKSAGFDHHFVKPVDLPALAALLARS</sequence>
<dbReference type="InterPro" id="IPR013656">
    <property type="entry name" value="PAS_4"/>
</dbReference>
<dbReference type="Gene3D" id="3.30.565.10">
    <property type="entry name" value="Histidine kinase-like ATPase, C-terminal domain"/>
    <property type="match status" value="1"/>
</dbReference>
<dbReference type="SMART" id="SM00086">
    <property type="entry name" value="PAC"/>
    <property type="match status" value="4"/>
</dbReference>
<comment type="caution">
    <text evidence="15">The sequence shown here is derived from an EMBL/GenBank/DDBJ whole genome shotgun (WGS) entry which is preliminary data.</text>
</comment>
<dbReference type="OrthoDB" id="9087351at2"/>
<dbReference type="GO" id="GO:0005886">
    <property type="term" value="C:plasma membrane"/>
    <property type="evidence" value="ECO:0007669"/>
    <property type="project" value="UniProtKB-SubCell"/>
</dbReference>
<evidence type="ECO:0000256" key="8">
    <source>
        <dbReference type="ARBA" id="ARBA00023136"/>
    </source>
</evidence>
<feature type="domain" description="PAC" evidence="13">
    <location>
        <begin position="397"/>
        <end position="449"/>
    </location>
</feature>
<reference evidence="14" key="4">
    <citation type="submission" date="2024-05" db="EMBL/GenBank/DDBJ databases">
        <authorList>
            <person name="Sun Q."/>
            <person name="Zhou Y."/>
        </authorList>
    </citation>
    <scope>NUCLEOTIDE SEQUENCE</scope>
    <source>
        <strain evidence="14">CGMCC 1.15931</strain>
    </source>
</reference>
<dbReference type="PRINTS" id="PR00344">
    <property type="entry name" value="BCTRLSENSOR"/>
</dbReference>
<dbReference type="SMART" id="SM00448">
    <property type="entry name" value="REC"/>
    <property type="match status" value="1"/>
</dbReference>
<dbReference type="InterPro" id="IPR011006">
    <property type="entry name" value="CheY-like_superfamily"/>
</dbReference>
<dbReference type="CDD" id="cd00082">
    <property type="entry name" value="HisKA"/>
    <property type="match status" value="1"/>
</dbReference>
<accession>A0A6I3T1P6</accession>
<dbReference type="Pfam" id="PF00512">
    <property type="entry name" value="HisKA"/>
    <property type="match status" value="1"/>
</dbReference>
<keyword evidence="6" id="KW-0418">Kinase</keyword>
<dbReference type="PANTHER" id="PTHR43047">
    <property type="entry name" value="TWO-COMPONENT HISTIDINE PROTEIN KINASE"/>
    <property type="match status" value="1"/>
</dbReference>
<dbReference type="Pfam" id="PF02518">
    <property type="entry name" value="HATPase_c"/>
    <property type="match status" value="1"/>
</dbReference>
<dbReference type="InterPro" id="IPR013655">
    <property type="entry name" value="PAS_fold_3"/>
</dbReference>
<dbReference type="PROSITE" id="PS50110">
    <property type="entry name" value="RESPONSE_REGULATORY"/>
    <property type="match status" value="1"/>
</dbReference>
<dbReference type="InterPro" id="IPR003594">
    <property type="entry name" value="HATPase_dom"/>
</dbReference>
<feature type="domain" description="Response regulatory" evidence="11">
    <location>
        <begin position="828"/>
        <end position="943"/>
    </location>
</feature>
<dbReference type="Pfam" id="PF00072">
    <property type="entry name" value="Response_reg"/>
    <property type="match status" value="1"/>
</dbReference>
<dbReference type="Gene3D" id="3.30.450.20">
    <property type="entry name" value="PAS domain"/>
    <property type="match status" value="4"/>
</dbReference>
<dbReference type="CDD" id="cd17580">
    <property type="entry name" value="REC_2_DhkD-like"/>
    <property type="match status" value="1"/>
</dbReference>
<evidence type="ECO:0000256" key="5">
    <source>
        <dbReference type="ARBA" id="ARBA00022679"/>
    </source>
</evidence>
<dbReference type="InterPro" id="IPR035965">
    <property type="entry name" value="PAS-like_dom_sf"/>
</dbReference>
<feature type="domain" description="Histidine kinase" evidence="10">
    <location>
        <begin position="586"/>
        <end position="804"/>
    </location>
</feature>
<evidence type="ECO:0000259" key="10">
    <source>
        <dbReference type="PROSITE" id="PS50109"/>
    </source>
</evidence>
<protein>
    <recommendedName>
        <fullName evidence="3">histidine kinase</fullName>
        <ecNumber evidence="3">2.7.13.3</ecNumber>
    </recommendedName>
</protein>
<dbReference type="Proteomes" id="UP000622638">
    <property type="component" value="Unassembled WGS sequence"/>
</dbReference>
<dbReference type="SMART" id="SM00091">
    <property type="entry name" value="PAS"/>
    <property type="match status" value="4"/>
</dbReference>
<keyword evidence="4 9" id="KW-0597">Phosphoprotein</keyword>
<dbReference type="CDD" id="cd00130">
    <property type="entry name" value="PAS"/>
    <property type="match status" value="2"/>
</dbReference>
<feature type="domain" description="PAC" evidence="13">
    <location>
        <begin position="246"/>
        <end position="298"/>
    </location>
</feature>
<feature type="domain" description="PAC" evidence="13">
    <location>
        <begin position="523"/>
        <end position="575"/>
    </location>
</feature>
<gene>
    <name evidence="14" type="ORF">GCM10011572_43620</name>
    <name evidence="15" type="ORF">GM672_22390</name>
</gene>
<dbReference type="FunFam" id="3.30.450.20:FF:000099">
    <property type="entry name" value="Sensory box sensor histidine kinase"/>
    <property type="match status" value="1"/>
</dbReference>
<reference evidence="15 16" key="3">
    <citation type="submission" date="2019-11" db="EMBL/GenBank/DDBJ databases">
        <title>Type strains purchased from KCTC, JCM and DSMZ.</title>
        <authorList>
            <person name="Lu H."/>
        </authorList>
    </citation>
    <scope>NUCLEOTIDE SEQUENCE [LARGE SCALE GENOMIC DNA]</scope>
    <source>
        <strain evidence="15 16">KCTC 52429</strain>
    </source>
</reference>
<dbReference type="InterPro" id="IPR004358">
    <property type="entry name" value="Sig_transdc_His_kin-like_C"/>
</dbReference>
<dbReference type="PANTHER" id="PTHR43047:SF72">
    <property type="entry name" value="OSMOSENSING HISTIDINE PROTEIN KINASE SLN1"/>
    <property type="match status" value="1"/>
</dbReference>
<evidence type="ECO:0000259" key="11">
    <source>
        <dbReference type="PROSITE" id="PS50110"/>
    </source>
</evidence>
<dbReference type="Proteomes" id="UP000430634">
    <property type="component" value="Unassembled WGS sequence"/>
</dbReference>
<dbReference type="SUPFAM" id="SSF55874">
    <property type="entry name" value="ATPase domain of HSP90 chaperone/DNA topoisomerase II/histidine kinase"/>
    <property type="match status" value="1"/>
</dbReference>
<reference evidence="14" key="1">
    <citation type="journal article" date="2014" name="Int. J. Syst. Evol. Microbiol.">
        <title>Complete genome of a new Firmicutes species belonging to the dominant human colonic microbiota ('Ruminococcus bicirculans') reveals two chromosomes and a selective capacity to utilize plant glucans.</title>
        <authorList>
            <consortium name="NISC Comparative Sequencing Program"/>
            <person name="Wegmann U."/>
            <person name="Louis P."/>
            <person name="Goesmann A."/>
            <person name="Henrissat B."/>
            <person name="Duncan S.H."/>
            <person name="Flint H.J."/>
        </authorList>
    </citation>
    <scope>NUCLEOTIDE SEQUENCE</scope>
    <source>
        <strain evidence="14">CGMCC 1.15931</strain>
    </source>
</reference>
<dbReference type="PROSITE" id="PS50112">
    <property type="entry name" value="PAS"/>
    <property type="match status" value="2"/>
</dbReference>
<dbReference type="RefSeq" id="WP_155472745.1">
    <property type="nucleotide sequence ID" value="NZ_BMKG01000023.1"/>
</dbReference>
<dbReference type="EMBL" id="WNKZ01000086">
    <property type="protein sequence ID" value="MTV55478.1"/>
    <property type="molecule type" value="Genomic_DNA"/>
</dbReference>
<proteinExistence type="predicted"/>